<proteinExistence type="predicted"/>
<gene>
    <name evidence="2" type="ORF">PHMEG_00017853</name>
</gene>
<evidence type="ECO:0000313" key="2">
    <source>
        <dbReference type="EMBL" id="OWZ09447.1"/>
    </source>
</evidence>
<dbReference type="OrthoDB" id="128464at2759"/>
<accession>A0A225VXD4</accession>
<dbReference type="AlphaFoldDB" id="A0A225VXD4"/>
<feature type="compositionally biased region" description="Low complexity" evidence="1">
    <location>
        <begin position="122"/>
        <end position="136"/>
    </location>
</feature>
<feature type="region of interest" description="Disordered" evidence="1">
    <location>
        <begin position="190"/>
        <end position="209"/>
    </location>
</feature>
<reference evidence="3" key="1">
    <citation type="submission" date="2017-03" db="EMBL/GenBank/DDBJ databases">
        <title>Phytopthora megakarya and P. palmivora, two closely related causual agents of cacao black pod achieved similar genome size and gene model numbers by different mechanisms.</title>
        <authorList>
            <person name="Ali S."/>
            <person name="Shao J."/>
            <person name="Larry D.J."/>
            <person name="Kronmiller B."/>
            <person name="Shen D."/>
            <person name="Strem M.D."/>
            <person name="Melnick R.L."/>
            <person name="Guiltinan M.J."/>
            <person name="Tyler B.M."/>
            <person name="Meinhardt L.W."/>
            <person name="Bailey B.A."/>
        </authorList>
    </citation>
    <scope>NUCLEOTIDE SEQUENCE [LARGE SCALE GENOMIC DNA]</scope>
    <source>
        <strain evidence="3">zdho120</strain>
    </source>
</reference>
<feature type="region of interest" description="Disordered" evidence="1">
    <location>
        <begin position="117"/>
        <end position="160"/>
    </location>
</feature>
<feature type="compositionally biased region" description="Acidic residues" evidence="1">
    <location>
        <begin position="137"/>
        <end position="153"/>
    </location>
</feature>
<sequence length="355" mass="39852">LSAVKAKREKEDKRTQELVGILQEQQEYTRAALLHHKQLAKSLQRQKNPGVVSTTTLTLKTTKQHENYTGEMAGQRNLFQLQLPELCYEQHRPEVLEHPRKSVLATVNFDARMLSSSPQIHSSAVDSTSESFSVSTDSEEEPSANSEADDDSEHSEQIQKRLGDRQREVFANNVANGVFLGGGFIAKKSNGQREKKIKPNLISNKSTNRPTSECEFLETVLDAHSASILSLAQANKPALRRREASEGRRHPNSTTPQTTDNSSISNLLTLYLPSSLLLVRRHDRIHPFHWTASHRCSIANDRAVHSKHQSVHGRVGIEPDVDHRCGSLGSGCVLHAMHSLRHRLIHQRSVRRSFT</sequence>
<dbReference type="Proteomes" id="UP000198211">
    <property type="component" value="Unassembled WGS sequence"/>
</dbReference>
<dbReference type="EMBL" id="NBNE01002788">
    <property type="protein sequence ID" value="OWZ09447.1"/>
    <property type="molecule type" value="Genomic_DNA"/>
</dbReference>
<name>A0A225VXD4_9STRA</name>
<feature type="region of interest" description="Disordered" evidence="1">
    <location>
        <begin position="232"/>
        <end position="262"/>
    </location>
</feature>
<feature type="compositionally biased region" description="Polar residues" evidence="1">
    <location>
        <begin position="252"/>
        <end position="262"/>
    </location>
</feature>
<comment type="caution">
    <text evidence="2">The sequence shown here is derived from an EMBL/GenBank/DDBJ whole genome shotgun (WGS) entry which is preliminary data.</text>
</comment>
<evidence type="ECO:0000313" key="3">
    <source>
        <dbReference type="Proteomes" id="UP000198211"/>
    </source>
</evidence>
<feature type="compositionally biased region" description="Basic and acidic residues" evidence="1">
    <location>
        <begin position="240"/>
        <end position="249"/>
    </location>
</feature>
<keyword evidence="3" id="KW-1185">Reference proteome</keyword>
<feature type="non-terminal residue" evidence="2">
    <location>
        <position position="1"/>
    </location>
</feature>
<evidence type="ECO:0000256" key="1">
    <source>
        <dbReference type="SAM" id="MobiDB-lite"/>
    </source>
</evidence>
<organism evidence="2 3">
    <name type="scientific">Phytophthora megakarya</name>
    <dbReference type="NCBI Taxonomy" id="4795"/>
    <lineage>
        <taxon>Eukaryota</taxon>
        <taxon>Sar</taxon>
        <taxon>Stramenopiles</taxon>
        <taxon>Oomycota</taxon>
        <taxon>Peronosporomycetes</taxon>
        <taxon>Peronosporales</taxon>
        <taxon>Peronosporaceae</taxon>
        <taxon>Phytophthora</taxon>
    </lineage>
</organism>
<protein>
    <submittedName>
        <fullName evidence="2">Uncharacterized protein</fullName>
    </submittedName>
</protein>